<dbReference type="InterPro" id="IPR029063">
    <property type="entry name" value="SAM-dependent_MTases_sf"/>
</dbReference>
<gene>
    <name evidence="2" type="ORF">CBER1_11554</name>
</gene>
<dbReference type="InterPro" id="IPR053173">
    <property type="entry name" value="SAM-binding_MTase"/>
</dbReference>
<dbReference type="AlphaFoldDB" id="A0A2S6C072"/>
<feature type="domain" description="Methyltransferase" evidence="1">
    <location>
        <begin position="43"/>
        <end position="159"/>
    </location>
</feature>
<protein>
    <recommendedName>
        <fullName evidence="1">Methyltransferase domain-containing protein</fullName>
    </recommendedName>
</protein>
<evidence type="ECO:0000313" key="3">
    <source>
        <dbReference type="Proteomes" id="UP000237631"/>
    </source>
</evidence>
<dbReference type="EMBL" id="PNEN01001597">
    <property type="protein sequence ID" value="PPJ53125.1"/>
    <property type="molecule type" value="Genomic_DNA"/>
</dbReference>
<evidence type="ECO:0000259" key="1">
    <source>
        <dbReference type="Pfam" id="PF13847"/>
    </source>
</evidence>
<dbReference type="SUPFAM" id="SSF53335">
    <property type="entry name" value="S-adenosyl-L-methionine-dependent methyltransferases"/>
    <property type="match status" value="1"/>
</dbReference>
<dbReference type="PANTHER" id="PTHR45128:SF1">
    <property type="entry name" value="S-ADENOSYLMETHIONINE-DEPENDENT METHYLTRANSFERASE RV2258C"/>
    <property type="match status" value="1"/>
</dbReference>
<dbReference type="Proteomes" id="UP000237631">
    <property type="component" value="Unassembled WGS sequence"/>
</dbReference>
<sequence>MSTISGEDTWIASSSDVMRNAMQSRRLAPQVPHLIPILDALPEGAVVCEVGCGPGGITLDIAQRYPHLTVLGMDIDAKSIKLAQDASDQAGVQNLHYSVGDALKLSELAAQPNFEAIKGGCHLVYSHAAIMHTSDALASIKQMKQATIPGGTISLTEGDSGLFYAYPEVPGMQKLLEVFPRIGAAKGADTLLGRKLTSHGLAAGYARDDITRHKMSESTVSSPMERAGLAKAFDQIFADVGSKPEIMKAANVTSEDVAFIRKGLEEWSKYEDGICSFIAMTVVCVDQGGKKGD</sequence>
<proteinExistence type="predicted"/>
<reference evidence="3" key="1">
    <citation type="journal article" date="2017" name="bioRxiv">
        <title>Conservation of a gene cluster reveals novel cercosporin biosynthetic mechanisms and extends production to the genus Colletotrichum.</title>
        <authorList>
            <person name="de Jonge R."/>
            <person name="Ebert M.K."/>
            <person name="Huitt-Roehl C.R."/>
            <person name="Pal P."/>
            <person name="Suttle J.C."/>
            <person name="Spanner R.E."/>
            <person name="Neubauer J.D."/>
            <person name="Jurick W.M.II."/>
            <person name="Stott K.A."/>
            <person name="Secor G.A."/>
            <person name="Thomma B.P.H.J."/>
            <person name="Van de Peer Y."/>
            <person name="Townsend C.A."/>
            <person name="Bolton M.D."/>
        </authorList>
    </citation>
    <scope>NUCLEOTIDE SEQUENCE [LARGE SCALE GENOMIC DNA]</scope>
    <source>
        <strain evidence="3">CBS538.71</strain>
    </source>
</reference>
<dbReference type="OrthoDB" id="10017101at2759"/>
<name>A0A2S6C072_9PEZI</name>
<dbReference type="PANTHER" id="PTHR45128">
    <property type="entry name" value="METHYLTRANSFERASE TYPE 11"/>
    <property type="match status" value="1"/>
</dbReference>
<accession>A0A2S6C072</accession>
<dbReference type="Pfam" id="PF13847">
    <property type="entry name" value="Methyltransf_31"/>
    <property type="match status" value="1"/>
</dbReference>
<evidence type="ECO:0000313" key="2">
    <source>
        <dbReference type="EMBL" id="PPJ53125.1"/>
    </source>
</evidence>
<dbReference type="STRING" id="357750.A0A2S6C072"/>
<keyword evidence="3" id="KW-1185">Reference proteome</keyword>
<organism evidence="2 3">
    <name type="scientific">Cercospora berteroae</name>
    <dbReference type="NCBI Taxonomy" id="357750"/>
    <lineage>
        <taxon>Eukaryota</taxon>
        <taxon>Fungi</taxon>
        <taxon>Dikarya</taxon>
        <taxon>Ascomycota</taxon>
        <taxon>Pezizomycotina</taxon>
        <taxon>Dothideomycetes</taxon>
        <taxon>Dothideomycetidae</taxon>
        <taxon>Mycosphaerellales</taxon>
        <taxon>Mycosphaerellaceae</taxon>
        <taxon>Cercospora</taxon>
    </lineage>
</organism>
<dbReference type="Gene3D" id="3.40.50.150">
    <property type="entry name" value="Vaccinia Virus protein VP39"/>
    <property type="match status" value="1"/>
</dbReference>
<dbReference type="CDD" id="cd02440">
    <property type="entry name" value="AdoMet_MTases"/>
    <property type="match status" value="1"/>
</dbReference>
<comment type="caution">
    <text evidence="2">The sequence shown here is derived from an EMBL/GenBank/DDBJ whole genome shotgun (WGS) entry which is preliminary data.</text>
</comment>
<dbReference type="InterPro" id="IPR025714">
    <property type="entry name" value="Methyltranfer_dom"/>
</dbReference>